<feature type="region of interest" description="Disordered" evidence="1">
    <location>
        <begin position="48"/>
        <end position="84"/>
    </location>
</feature>
<accession>A0ABY1NE27</accession>
<evidence type="ECO:0000313" key="3">
    <source>
        <dbReference type="EMBL" id="SMP07458.1"/>
    </source>
</evidence>
<protein>
    <submittedName>
        <fullName evidence="3">Uncharacterized protein</fullName>
    </submittedName>
</protein>
<keyword evidence="2" id="KW-1133">Transmembrane helix</keyword>
<evidence type="ECO:0000256" key="2">
    <source>
        <dbReference type="SAM" id="Phobius"/>
    </source>
</evidence>
<proteinExistence type="predicted"/>
<dbReference type="EMBL" id="FXTT01000001">
    <property type="protein sequence ID" value="SMP07458.1"/>
    <property type="molecule type" value="Genomic_DNA"/>
</dbReference>
<organism evidence="3 4">
    <name type="scientific">Roseibium denhamense</name>
    <dbReference type="NCBI Taxonomy" id="76305"/>
    <lineage>
        <taxon>Bacteria</taxon>
        <taxon>Pseudomonadati</taxon>
        <taxon>Pseudomonadota</taxon>
        <taxon>Alphaproteobacteria</taxon>
        <taxon>Hyphomicrobiales</taxon>
        <taxon>Stappiaceae</taxon>
        <taxon>Roseibium</taxon>
    </lineage>
</organism>
<sequence length="84" mass="8699">MPEANNSDRLKTTATRTDFREARPLLQAIALGLTLAVALTVAAALANPDGAKHQQLDRIEYTPGPGVHQSPGTAAQPTGPTASP</sequence>
<name>A0ABY1NE27_9HYPH</name>
<feature type="compositionally biased region" description="Basic and acidic residues" evidence="1">
    <location>
        <begin position="50"/>
        <end position="60"/>
    </location>
</feature>
<dbReference type="Proteomes" id="UP001157914">
    <property type="component" value="Unassembled WGS sequence"/>
</dbReference>
<evidence type="ECO:0000313" key="4">
    <source>
        <dbReference type="Proteomes" id="UP001157914"/>
    </source>
</evidence>
<reference evidence="3 4" key="1">
    <citation type="submission" date="2017-05" db="EMBL/GenBank/DDBJ databases">
        <authorList>
            <person name="Varghese N."/>
            <person name="Submissions S."/>
        </authorList>
    </citation>
    <scope>NUCLEOTIDE SEQUENCE [LARGE SCALE GENOMIC DNA]</scope>
    <source>
        <strain evidence="3 4">DSM 15949</strain>
    </source>
</reference>
<gene>
    <name evidence="3" type="ORF">SAMN06265374_0871</name>
</gene>
<dbReference type="RefSeq" id="WP_155189279.1">
    <property type="nucleotide sequence ID" value="NZ_BAAAEA010000001.1"/>
</dbReference>
<feature type="compositionally biased region" description="Polar residues" evidence="1">
    <location>
        <begin position="70"/>
        <end position="84"/>
    </location>
</feature>
<evidence type="ECO:0000256" key="1">
    <source>
        <dbReference type="SAM" id="MobiDB-lite"/>
    </source>
</evidence>
<keyword evidence="2" id="KW-0472">Membrane</keyword>
<keyword evidence="2" id="KW-0812">Transmembrane</keyword>
<keyword evidence="4" id="KW-1185">Reference proteome</keyword>
<feature type="transmembrane region" description="Helical" evidence="2">
    <location>
        <begin position="25"/>
        <end position="46"/>
    </location>
</feature>
<comment type="caution">
    <text evidence="3">The sequence shown here is derived from an EMBL/GenBank/DDBJ whole genome shotgun (WGS) entry which is preliminary data.</text>
</comment>